<evidence type="ECO:0000313" key="1">
    <source>
        <dbReference type="EMBL" id="QUD88369.1"/>
    </source>
</evidence>
<dbReference type="InterPro" id="IPR025850">
    <property type="entry name" value="SUKH-3"/>
</dbReference>
<evidence type="ECO:0000313" key="2">
    <source>
        <dbReference type="Proteomes" id="UP000676409"/>
    </source>
</evidence>
<dbReference type="AlphaFoldDB" id="A0A975G069"/>
<reference evidence="1" key="1">
    <citation type="submission" date="2021-04" db="EMBL/GenBank/DDBJ databases">
        <title>The complete genome sequence of Caulobacter sp. S6.</title>
        <authorList>
            <person name="Tang Y."/>
            <person name="Ouyang W."/>
            <person name="Liu Q."/>
            <person name="Huang B."/>
            <person name="Guo Z."/>
            <person name="Lei P."/>
        </authorList>
    </citation>
    <scope>NUCLEOTIDE SEQUENCE</scope>
    <source>
        <strain evidence="1">S6</strain>
    </source>
</reference>
<proteinExistence type="predicted"/>
<dbReference type="EMBL" id="CP073078">
    <property type="protein sequence ID" value="QUD88369.1"/>
    <property type="molecule type" value="Genomic_DNA"/>
</dbReference>
<dbReference type="Proteomes" id="UP000676409">
    <property type="component" value="Chromosome"/>
</dbReference>
<name>A0A975G069_9CAUL</name>
<keyword evidence="2" id="KW-1185">Reference proteome</keyword>
<dbReference type="Pfam" id="PF14433">
    <property type="entry name" value="SUKH-3"/>
    <property type="match status" value="1"/>
</dbReference>
<dbReference type="RefSeq" id="WP_211938420.1">
    <property type="nucleotide sequence ID" value="NZ_CP073078.1"/>
</dbReference>
<accession>A0A975G069</accession>
<sequence>MAIFQRAGWRRNRRVQVDPSVPLEHPAWAVLEGFGGLRVGAGERGEECGASDVEFLHLLPEIPEVAILESLAGSPLVGIAWIGSRHGELYMDCVGRLFGVSLMHDACWLAGENFAEAMTGLLLGHLPRPILLPGQSEVDLYGIKFLADDPRVYPVGPAGAH</sequence>
<protein>
    <submittedName>
        <fullName evidence="1">SUKH-3 domain-containing protein</fullName>
    </submittedName>
</protein>
<gene>
    <name evidence="1" type="ORF">KCG34_00285</name>
</gene>
<dbReference type="KEGG" id="caul:KCG34_00285"/>
<organism evidence="1 2">
    <name type="scientific">Phenylobacterium montanum</name>
    <dbReference type="NCBI Taxonomy" id="2823693"/>
    <lineage>
        <taxon>Bacteria</taxon>
        <taxon>Pseudomonadati</taxon>
        <taxon>Pseudomonadota</taxon>
        <taxon>Alphaproteobacteria</taxon>
        <taxon>Caulobacterales</taxon>
        <taxon>Caulobacteraceae</taxon>
        <taxon>Phenylobacterium</taxon>
    </lineage>
</organism>